<dbReference type="PANTHER" id="PTHR30160:SF1">
    <property type="entry name" value="LIPOPOLYSACCHARIDE 1,2-N-ACETYLGLUCOSAMINETRANSFERASE-RELATED"/>
    <property type="match status" value="1"/>
</dbReference>
<feature type="compositionally biased region" description="Basic and acidic residues" evidence="3">
    <location>
        <begin position="361"/>
        <end position="370"/>
    </location>
</feature>
<keyword evidence="2" id="KW-0808">Transferase</keyword>
<comment type="caution">
    <text evidence="4">The sequence shown here is derived from an EMBL/GenBank/DDBJ whole genome shotgun (WGS) entry which is preliminary data.</text>
</comment>
<evidence type="ECO:0000313" key="4">
    <source>
        <dbReference type="EMBL" id="MFC6080396.1"/>
    </source>
</evidence>
<evidence type="ECO:0000256" key="3">
    <source>
        <dbReference type="SAM" id="MobiDB-lite"/>
    </source>
</evidence>
<gene>
    <name evidence="4" type="ORF">ACFP1K_04460</name>
</gene>
<evidence type="ECO:0000313" key="5">
    <source>
        <dbReference type="Proteomes" id="UP001596137"/>
    </source>
</evidence>
<evidence type="ECO:0000256" key="2">
    <source>
        <dbReference type="ARBA" id="ARBA00022679"/>
    </source>
</evidence>
<dbReference type="RefSeq" id="WP_380747169.1">
    <property type="nucleotide sequence ID" value="NZ_JBHSRF010000004.1"/>
</dbReference>
<proteinExistence type="predicted"/>
<dbReference type="InterPro" id="IPR051199">
    <property type="entry name" value="LPS_LOS_Heptosyltrfase"/>
</dbReference>
<dbReference type="Proteomes" id="UP001596137">
    <property type="component" value="Unassembled WGS sequence"/>
</dbReference>
<dbReference type="CDD" id="cd03789">
    <property type="entry name" value="GT9_LPS_heptosyltransferase"/>
    <property type="match status" value="1"/>
</dbReference>
<keyword evidence="5" id="KW-1185">Reference proteome</keyword>
<protein>
    <submittedName>
        <fullName evidence="4">Glycosyltransferase family 9 protein</fullName>
    </submittedName>
</protein>
<feature type="region of interest" description="Disordered" evidence="3">
    <location>
        <begin position="339"/>
        <end position="398"/>
    </location>
</feature>
<dbReference type="InterPro" id="IPR002201">
    <property type="entry name" value="Glyco_trans_9"/>
</dbReference>
<sequence>MLVVRLDGVGDVLLAGPAVRAVAAGAGRVVVLAGPTGVAAAELLPGVDRVLEWRAPWIDVEGRPLTPEHAESLVAMVREVAPETAVILTSRHQSSLPTALLLRLARVPRIIAISEDEPGSLLDIRHIVDESTDVPEALRMLALVRAAGFELPAGDEGRLEVRRPLPEVGHLTGPPGYVVVHPGTTAPARAWPAEHHARAVKELVLGGLPVVVTGDPDEQALTARVAGAYGADLGGVTTLHELAAVLARAAAVVVADTGPAHLAAAVGTPVISLFAPIAPAARWAPYQVPVILLGDQDAPCRASRARECPVPGHPCLSSVTPDQVVATIRDLIATTTPGMLRHAVTPAPADDRPDATGAPPDDVRTGRDHPVATGAPPDDVRAGGDRPDATGALPEGVR</sequence>
<organism evidence="4 5">
    <name type="scientific">Sphaerisporangium aureirubrum</name>
    <dbReference type="NCBI Taxonomy" id="1544736"/>
    <lineage>
        <taxon>Bacteria</taxon>
        <taxon>Bacillati</taxon>
        <taxon>Actinomycetota</taxon>
        <taxon>Actinomycetes</taxon>
        <taxon>Streptosporangiales</taxon>
        <taxon>Streptosporangiaceae</taxon>
        <taxon>Sphaerisporangium</taxon>
    </lineage>
</organism>
<dbReference type="PANTHER" id="PTHR30160">
    <property type="entry name" value="TETRAACYLDISACCHARIDE 4'-KINASE-RELATED"/>
    <property type="match status" value="1"/>
</dbReference>
<dbReference type="EMBL" id="JBHSRF010000004">
    <property type="protein sequence ID" value="MFC6080396.1"/>
    <property type="molecule type" value="Genomic_DNA"/>
</dbReference>
<keyword evidence="1" id="KW-0328">Glycosyltransferase</keyword>
<dbReference type="Gene3D" id="3.40.50.2000">
    <property type="entry name" value="Glycogen Phosphorylase B"/>
    <property type="match status" value="2"/>
</dbReference>
<dbReference type="SUPFAM" id="SSF53756">
    <property type="entry name" value="UDP-Glycosyltransferase/glycogen phosphorylase"/>
    <property type="match status" value="1"/>
</dbReference>
<dbReference type="Pfam" id="PF01075">
    <property type="entry name" value="Glyco_transf_9"/>
    <property type="match status" value="1"/>
</dbReference>
<name>A0ABW1NBG9_9ACTN</name>
<reference evidence="5" key="1">
    <citation type="journal article" date="2019" name="Int. J. Syst. Evol. Microbiol.">
        <title>The Global Catalogue of Microorganisms (GCM) 10K type strain sequencing project: providing services to taxonomists for standard genome sequencing and annotation.</title>
        <authorList>
            <consortium name="The Broad Institute Genomics Platform"/>
            <consortium name="The Broad Institute Genome Sequencing Center for Infectious Disease"/>
            <person name="Wu L."/>
            <person name="Ma J."/>
        </authorList>
    </citation>
    <scope>NUCLEOTIDE SEQUENCE [LARGE SCALE GENOMIC DNA]</scope>
    <source>
        <strain evidence="5">JCM 30346</strain>
    </source>
</reference>
<feature type="compositionally biased region" description="Basic and acidic residues" evidence="3">
    <location>
        <begin position="378"/>
        <end position="388"/>
    </location>
</feature>
<accession>A0ABW1NBG9</accession>
<evidence type="ECO:0000256" key="1">
    <source>
        <dbReference type="ARBA" id="ARBA00022676"/>
    </source>
</evidence>